<keyword evidence="8" id="KW-0146">Chitin degradation</keyword>
<dbReference type="CDD" id="cd00325">
    <property type="entry name" value="chitinase_GH19"/>
    <property type="match status" value="1"/>
</dbReference>
<comment type="caution">
    <text evidence="15">Lacks conserved residue(s) required for the propagation of feature annotation.</text>
</comment>
<evidence type="ECO:0000256" key="1">
    <source>
        <dbReference type="ARBA" id="ARBA00000822"/>
    </source>
</evidence>
<evidence type="ECO:0000256" key="3">
    <source>
        <dbReference type="ARBA" id="ARBA00012729"/>
    </source>
</evidence>
<dbReference type="InterPro" id="IPR018371">
    <property type="entry name" value="Chitin-binding_1_CS"/>
</dbReference>
<dbReference type="PANTHER" id="PTHR22595:SF194">
    <property type="entry name" value="CHITINASE FAMILY PROTEIN"/>
    <property type="match status" value="1"/>
</dbReference>
<dbReference type="InterPro" id="IPR036861">
    <property type="entry name" value="Endochitinase-like_sf"/>
</dbReference>
<dbReference type="CDD" id="cd00035">
    <property type="entry name" value="ChtBD1"/>
    <property type="match status" value="1"/>
</dbReference>
<name>A0A8B8PDC9_9MYRT</name>
<evidence type="ECO:0000313" key="19">
    <source>
        <dbReference type="RefSeq" id="XP_030532684.1"/>
    </source>
</evidence>
<dbReference type="InterPro" id="IPR023346">
    <property type="entry name" value="Lysozyme-like_dom_sf"/>
</dbReference>
<feature type="disulfide bond" evidence="14">
    <location>
        <begin position="93"/>
        <end position="142"/>
    </location>
</feature>
<comment type="catalytic activity">
    <reaction evidence="1">
        <text>Random endo-hydrolysis of N-acetyl-beta-D-glucosaminide (1-&gt;4)-beta-linkages in chitin and chitodextrins.</text>
        <dbReference type="EC" id="3.2.1.14"/>
    </reaction>
</comment>
<dbReference type="KEGG" id="rarg:115742501"/>
<dbReference type="PROSITE" id="PS00773">
    <property type="entry name" value="CHITINASE_19_1"/>
    <property type="match status" value="1"/>
</dbReference>
<dbReference type="FunFam" id="3.30.60.10:FF:000003">
    <property type="entry name" value="Class IV chitinase"/>
    <property type="match status" value="1"/>
</dbReference>
<evidence type="ECO:0000256" key="13">
    <source>
        <dbReference type="PIRSR" id="PIRSR001060-1"/>
    </source>
</evidence>
<dbReference type="Gene3D" id="3.30.60.10">
    <property type="entry name" value="Endochitinase-like"/>
    <property type="match status" value="1"/>
</dbReference>
<keyword evidence="11" id="KW-0326">Glycosidase</keyword>
<dbReference type="GeneID" id="115742501"/>
<evidence type="ECO:0000256" key="15">
    <source>
        <dbReference type="PROSITE-ProRule" id="PRU00261"/>
    </source>
</evidence>
<dbReference type="RefSeq" id="XP_030532684.1">
    <property type="nucleotide sequence ID" value="XM_030676824.2"/>
</dbReference>
<dbReference type="GO" id="GO:0000272">
    <property type="term" value="P:polysaccharide catabolic process"/>
    <property type="evidence" value="ECO:0007669"/>
    <property type="project" value="UniProtKB-KW"/>
</dbReference>
<dbReference type="SUPFAM" id="SSF53955">
    <property type="entry name" value="Lysozyme-like"/>
    <property type="match status" value="1"/>
</dbReference>
<sequence>MNRNTLLAILVACFAVVASVAPLVTAQNCGCAAGLCCSRYGYCGTSHAYCGPGCKAGPCSSTAAPPATGGVVVGNVVTAAFFNRIIGQAASSCAGKKFYSRQAFLKALGSFPRFGRAGSVVASKREIAAFFAHVMHETGHFCYIEEINGGTYCDPSAKQYPCKPGKKYFGRGPFQITWNYNYGAAGQSLGFDGLNTPEIVANNPVIAFKTALWFWTRNNMQSKLLSQGFAATIRAINGGECNGGNSAAVRARVAYYTNYCKQFGVTPGRNLYC</sequence>
<feature type="disulfide bond" evidence="14 15">
    <location>
        <begin position="31"/>
        <end position="43"/>
    </location>
</feature>
<evidence type="ECO:0000256" key="6">
    <source>
        <dbReference type="ARBA" id="ARBA00022801"/>
    </source>
</evidence>
<evidence type="ECO:0000259" key="17">
    <source>
        <dbReference type="PROSITE" id="PS50941"/>
    </source>
</evidence>
<evidence type="ECO:0000256" key="14">
    <source>
        <dbReference type="PIRSR" id="PIRSR001060-2"/>
    </source>
</evidence>
<feature type="disulfide bond" evidence="14">
    <location>
        <begin position="153"/>
        <end position="162"/>
    </location>
</feature>
<dbReference type="FunFam" id="1.10.530.10:FF:000052">
    <property type="entry name" value="Endochitinase PR4"/>
    <property type="match status" value="1"/>
</dbReference>
<dbReference type="PANTHER" id="PTHR22595">
    <property type="entry name" value="CHITINASE-RELATED"/>
    <property type="match status" value="1"/>
</dbReference>
<feature type="signal peptide" evidence="16">
    <location>
        <begin position="1"/>
        <end position="26"/>
    </location>
</feature>
<evidence type="ECO:0000256" key="12">
    <source>
        <dbReference type="ARBA" id="ARBA00023326"/>
    </source>
</evidence>
<keyword evidence="6" id="KW-0378">Hydrolase</keyword>
<dbReference type="GO" id="GO:0006032">
    <property type="term" value="P:chitin catabolic process"/>
    <property type="evidence" value="ECO:0007669"/>
    <property type="project" value="UniProtKB-KW"/>
</dbReference>
<dbReference type="Pfam" id="PF00187">
    <property type="entry name" value="Chitin_bind_1"/>
    <property type="match status" value="1"/>
</dbReference>
<evidence type="ECO:0000256" key="7">
    <source>
        <dbReference type="ARBA" id="ARBA00022821"/>
    </source>
</evidence>
<keyword evidence="10" id="KW-0119">Carbohydrate metabolism</keyword>
<evidence type="ECO:0000256" key="2">
    <source>
        <dbReference type="ARBA" id="ARBA00009373"/>
    </source>
</evidence>
<evidence type="ECO:0000256" key="11">
    <source>
        <dbReference type="ARBA" id="ARBA00023295"/>
    </source>
</evidence>
<dbReference type="PROSITE" id="PS50941">
    <property type="entry name" value="CHIT_BIND_I_2"/>
    <property type="match status" value="1"/>
</dbReference>
<keyword evidence="4 15" id="KW-0147">Chitin-binding</keyword>
<evidence type="ECO:0000256" key="16">
    <source>
        <dbReference type="SAM" id="SignalP"/>
    </source>
</evidence>
<accession>A0A8B8PDC9</accession>
<dbReference type="GO" id="GO:0006952">
    <property type="term" value="P:defense response"/>
    <property type="evidence" value="ECO:0007669"/>
    <property type="project" value="UniProtKB-KW"/>
</dbReference>
<reference evidence="19" key="1">
    <citation type="submission" date="2025-08" db="UniProtKB">
        <authorList>
            <consortium name="RefSeq"/>
        </authorList>
    </citation>
    <scope>IDENTIFICATION</scope>
    <source>
        <tissue evidence="19">Leaf</tissue>
    </source>
</reference>
<organism evidence="18 19">
    <name type="scientific">Rhodamnia argentea</name>
    <dbReference type="NCBI Taxonomy" id="178133"/>
    <lineage>
        <taxon>Eukaryota</taxon>
        <taxon>Viridiplantae</taxon>
        <taxon>Streptophyta</taxon>
        <taxon>Embryophyta</taxon>
        <taxon>Tracheophyta</taxon>
        <taxon>Spermatophyta</taxon>
        <taxon>Magnoliopsida</taxon>
        <taxon>eudicotyledons</taxon>
        <taxon>Gunneridae</taxon>
        <taxon>Pentapetalae</taxon>
        <taxon>rosids</taxon>
        <taxon>malvids</taxon>
        <taxon>Myrtales</taxon>
        <taxon>Myrtaceae</taxon>
        <taxon>Myrtoideae</taxon>
        <taxon>Myrteae</taxon>
        <taxon>Australasian group</taxon>
        <taxon>Rhodamnia</taxon>
    </lineage>
</organism>
<gene>
    <name evidence="19" type="primary">LOC115742501</name>
</gene>
<feature type="active site" description="Proton donor" evidence="13">
    <location>
        <position position="137"/>
    </location>
</feature>
<proteinExistence type="inferred from homology"/>
<evidence type="ECO:0000256" key="9">
    <source>
        <dbReference type="ARBA" id="ARBA00023157"/>
    </source>
</evidence>
<dbReference type="FunFam" id="3.30.20.10:FF:000001">
    <property type="entry name" value="Endochitinase (Chitinase)"/>
    <property type="match status" value="1"/>
</dbReference>
<dbReference type="Pfam" id="PF00182">
    <property type="entry name" value="Glyco_hydro_19"/>
    <property type="match status" value="2"/>
</dbReference>
<keyword evidence="12" id="KW-0624">Polysaccharide degradation</keyword>
<dbReference type="GO" id="GO:0016998">
    <property type="term" value="P:cell wall macromolecule catabolic process"/>
    <property type="evidence" value="ECO:0007669"/>
    <property type="project" value="InterPro"/>
</dbReference>
<evidence type="ECO:0000256" key="5">
    <source>
        <dbReference type="ARBA" id="ARBA00022729"/>
    </source>
</evidence>
<keyword evidence="9 14" id="KW-1015">Disulfide bond</keyword>
<protein>
    <recommendedName>
        <fullName evidence="3">chitinase</fullName>
        <ecNumber evidence="3">3.2.1.14</ecNumber>
    </recommendedName>
</protein>
<dbReference type="Gene3D" id="3.30.20.10">
    <property type="entry name" value="Endochitinase, domain 2"/>
    <property type="match status" value="1"/>
</dbReference>
<dbReference type="Proteomes" id="UP000827889">
    <property type="component" value="Chromosome 7"/>
</dbReference>
<feature type="disulfide bond" evidence="14">
    <location>
        <begin position="241"/>
        <end position="273"/>
    </location>
</feature>
<dbReference type="InterPro" id="IPR000726">
    <property type="entry name" value="Glyco_hydro_19_cat"/>
</dbReference>
<dbReference type="SUPFAM" id="SSF57016">
    <property type="entry name" value="Plant lectins/antimicrobial peptides"/>
    <property type="match status" value="1"/>
</dbReference>
<dbReference type="PIRSF" id="PIRSF001060">
    <property type="entry name" value="Endochitinase"/>
    <property type="match status" value="1"/>
</dbReference>
<dbReference type="SMART" id="SM00270">
    <property type="entry name" value="ChtBD1"/>
    <property type="match status" value="1"/>
</dbReference>
<dbReference type="AlphaFoldDB" id="A0A8B8PDC9"/>
<dbReference type="InterPro" id="IPR001002">
    <property type="entry name" value="Chitin-bd_1"/>
</dbReference>
<evidence type="ECO:0000256" key="4">
    <source>
        <dbReference type="ARBA" id="ARBA00022669"/>
    </source>
</evidence>
<dbReference type="GO" id="GO:0008843">
    <property type="term" value="F:endochitinase activity"/>
    <property type="evidence" value="ECO:0007669"/>
    <property type="project" value="UniProtKB-EC"/>
</dbReference>
<dbReference type="Gene3D" id="1.10.530.10">
    <property type="match status" value="1"/>
</dbReference>
<dbReference type="PROSITE" id="PS00026">
    <property type="entry name" value="CHIT_BIND_I_1"/>
    <property type="match status" value="1"/>
</dbReference>
<evidence type="ECO:0000256" key="8">
    <source>
        <dbReference type="ARBA" id="ARBA00023024"/>
    </source>
</evidence>
<dbReference type="OrthoDB" id="5985073at2759"/>
<keyword evidence="18" id="KW-1185">Reference proteome</keyword>
<keyword evidence="7" id="KW-0611">Plant defense</keyword>
<feature type="disulfide bond" evidence="14 15">
    <location>
        <begin position="36"/>
        <end position="50"/>
    </location>
</feature>
<feature type="chain" id="PRO_5034972621" description="chitinase" evidence="16">
    <location>
        <begin position="27"/>
        <end position="273"/>
    </location>
</feature>
<feature type="domain" description="Chitin-binding type-1" evidence="17">
    <location>
        <begin position="26"/>
        <end position="61"/>
    </location>
</feature>
<dbReference type="EC" id="3.2.1.14" evidence="3"/>
<comment type="similarity">
    <text evidence="2">Belongs to the glycosyl hydrolase 19 family. Chitinase class I subfamily.</text>
</comment>
<keyword evidence="5 16" id="KW-0732">Signal</keyword>
<dbReference type="InterPro" id="IPR016283">
    <property type="entry name" value="Glyco_hydro_19"/>
</dbReference>
<evidence type="ECO:0000313" key="18">
    <source>
        <dbReference type="Proteomes" id="UP000827889"/>
    </source>
</evidence>
<dbReference type="GO" id="GO:0008061">
    <property type="term" value="F:chitin binding"/>
    <property type="evidence" value="ECO:0007669"/>
    <property type="project" value="UniProtKB-UniRule"/>
</dbReference>
<evidence type="ECO:0000256" key="10">
    <source>
        <dbReference type="ARBA" id="ARBA00023277"/>
    </source>
</evidence>